<dbReference type="EMBL" id="KL198092">
    <property type="protein sequence ID" value="KDQ08299.1"/>
    <property type="molecule type" value="Genomic_DNA"/>
</dbReference>
<sequence length="427" mass="46771">MESETKRPTRFRVLIIGKANAGKTTILRALCGTNDEPEVYDRKGHRIGSVRATFHSIRNKIAGRDSSAILAPSSTRGLHKIDYSFIFPSNRGYIFHDSRGFESGATDELELVRDFIQTRATSNDLDEQLHAIWYCFPTDGNRLITAAEQEFFGKIDTGRVPVIAVFTKFDALDSAAFQILETCDLSFEEAKQGAPAYAEELFKTAHLPLVQNQPHPPKSVVFLRNMQNNNSHKGVSDLIEKTFTSLDDDALKLLLVYVQHSNVKLCIKAAVESGVITDAAMALAKQGEVSSFKPDARFVWGILKWFPYIWLTALNGIKNALIPSPSLACSNHPPLEALLIGLAVITVAADSFWIQHGDVNASGIEQAFQNYVTSGASEHTKAAVLRAFSKPLGSYSTYACNTKLLQIIMDNHIDPPAAGQPSGSGSA</sequence>
<protein>
    <submittedName>
        <fullName evidence="1">Uncharacterized protein</fullName>
    </submittedName>
</protein>
<reference evidence="2" key="1">
    <citation type="journal article" date="2014" name="Proc. Natl. Acad. Sci. U.S.A.">
        <title>Extensive sampling of basidiomycete genomes demonstrates inadequacy of the white-rot/brown-rot paradigm for wood decay fungi.</title>
        <authorList>
            <person name="Riley R."/>
            <person name="Salamov A.A."/>
            <person name="Brown D.W."/>
            <person name="Nagy L.G."/>
            <person name="Floudas D."/>
            <person name="Held B.W."/>
            <person name="Levasseur A."/>
            <person name="Lombard V."/>
            <person name="Morin E."/>
            <person name="Otillar R."/>
            <person name="Lindquist E.A."/>
            <person name="Sun H."/>
            <person name="LaButti K.M."/>
            <person name="Schmutz J."/>
            <person name="Jabbour D."/>
            <person name="Luo H."/>
            <person name="Baker S.E."/>
            <person name="Pisabarro A.G."/>
            <person name="Walton J.D."/>
            <person name="Blanchette R.A."/>
            <person name="Henrissat B."/>
            <person name="Martin F."/>
            <person name="Cullen D."/>
            <person name="Hibbett D.S."/>
            <person name="Grigoriev I.V."/>
        </authorList>
    </citation>
    <scope>NUCLEOTIDE SEQUENCE [LARGE SCALE GENOMIC DNA]</scope>
    <source>
        <strain evidence="2">FD-172 SS1</strain>
    </source>
</reference>
<dbReference type="InterPro" id="IPR027417">
    <property type="entry name" value="P-loop_NTPase"/>
</dbReference>
<keyword evidence="2" id="KW-1185">Reference proteome</keyword>
<dbReference type="Proteomes" id="UP000027195">
    <property type="component" value="Unassembled WGS sequence"/>
</dbReference>
<dbReference type="STRING" id="930990.A0A067LYI8"/>
<gene>
    <name evidence="1" type="ORF">BOTBODRAFT_37992</name>
</gene>
<dbReference type="SUPFAM" id="SSF52540">
    <property type="entry name" value="P-loop containing nucleoside triphosphate hydrolases"/>
    <property type="match status" value="1"/>
</dbReference>
<evidence type="ECO:0000313" key="1">
    <source>
        <dbReference type="EMBL" id="KDQ08299.1"/>
    </source>
</evidence>
<proteinExistence type="predicted"/>
<name>A0A067LYI8_BOTB1</name>
<dbReference type="AlphaFoldDB" id="A0A067LYI8"/>
<organism evidence="1 2">
    <name type="scientific">Botryobasidium botryosum (strain FD-172 SS1)</name>
    <dbReference type="NCBI Taxonomy" id="930990"/>
    <lineage>
        <taxon>Eukaryota</taxon>
        <taxon>Fungi</taxon>
        <taxon>Dikarya</taxon>
        <taxon>Basidiomycota</taxon>
        <taxon>Agaricomycotina</taxon>
        <taxon>Agaricomycetes</taxon>
        <taxon>Cantharellales</taxon>
        <taxon>Botryobasidiaceae</taxon>
        <taxon>Botryobasidium</taxon>
    </lineage>
</organism>
<dbReference type="HOGENOM" id="CLU_023805_6_2_1"/>
<dbReference type="CDD" id="cd00882">
    <property type="entry name" value="Ras_like_GTPase"/>
    <property type="match status" value="1"/>
</dbReference>
<accession>A0A067LYI8</accession>
<dbReference type="InParanoid" id="A0A067LYI8"/>
<dbReference type="Gene3D" id="3.40.50.300">
    <property type="entry name" value="P-loop containing nucleotide triphosphate hydrolases"/>
    <property type="match status" value="1"/>
</dbReference>
<dbReference type="OrthoDB" id="59699at2759"/>
<evidence type="ECO:0000313" key="2">
    <source>
        <dbReference type="Proteomes" id="UP000027195"/>
    </source>
</evidence>